<feature type="compositionally biased region" description="Low complexity" evidence="4">
    <location>
        <begin position="288"/>
        <end position="301"/>
    </location>
</feature>
<organism evidence="6 7">
    <name type="scientific">Bifiguratus adelaidae</name>
    <dbReference type="NCBI Taxonomy" id="1938954"/>
    <lineage>
        <taxon>Eukaryota</taxon>
        <taxon>Fungi</taxon>
        <taxon>Fungi incertae sedis</taxon>
        <taxon>Mucoromycota</taxon>
        <taxon>Mucoromycotina</taxon>
        <taxon>Endogonomycetes</taxon>
        <taxon>Endogonales</taxon>
        <taxon>Endogonales incertae sedis</taxon>
        <taxon>Bifiguratus</taxon>
    </lineage>
</organism>
<dbReference type="InterPro" id="IPR002343">
    <property type="entry name" value="Hud_Sxl_RNA"/>
</dbReference>
<dbReference type="Proteomes" id="UP000242875">
    <property type="component" value="Unassembled WGS sequence"/>
</dbReference>
<proteinExistence type="predicted"/>
<evidence type="ECO:0000259" key="5">
    <source>
        <dbReference type="PROSITE" id="PS50102"/>
    </source>
</evidence>
<dbReference type="InterPro" id="IPR000504">
    <property type="entry name" value="RRM_dom"/>
</dbReference>
<dbReference type="GO" id="GO:0003723">
    <property type="term" value="F:RNA binding"/>
    <property type="evidence" value="ECO:0007669"/>
    <property type="project" value="UniProtKB-UniRule"/>
</dbReference>
<evidence type="ECO:0000313" key="6">
    <source>
        <dbReference type="EMBL" id="OZJ02578.1"/>
    </source>
</evidence>
<dbReference type="EMBL" id="MVBO01000142">
    <property type="protein sequence ID" value="OZJ02578.1"/>
    <property type="molecule type" value="Genomic_DNA"/>
</dbReference>
<name>A0A261XW81_9FUNG</name>
<keyword evidence="7" id="KW-1185">Reference proteome</keyword>
<keyword evidence="1" id="KW-0677">Repeat</keyword>
<evidence type="ECO:0000256" key="3">
    <source>
        <dbReference type="PROSITE-ProRule" id="PRU00176"/>
    </source>
</evidence>
<evidence type="ECO:0000256" key="2">
    <source>
        <dbReference type="ARBA" id="ARBA00022884"/>
    </source>
</evidence>
<reference evidence="6 7" key="1">
    <citation type="journal article" date="2017" name="Mycologia">
        <title>Bifiguratus adelaidae, gen. et sp. nov., a new member of Mucoromycotina in endophytic and soil-dwelling habitats.</title>
        <authorList>
            <person name="Torres-Cruz T.J."/>
            <person name="Billingsley Tobias T.L."/>
            <person name="Almatruk M."/>
            <person name="Hesse C."/>
            <person name="Kuske C.R."/>
            <person name="Desiro A."/>
            <person name="Benucci G.M."/>
            <person name="Bonito G."/>
            <person name="Stajich J.E."/>
            <person name="Dunlap C."/>
            <person name="Arnold A.E."/>
            <person name="Porras-Alfaro A."/>
        </authorList>
    </citation>
    <scope>NUCLEOTIDE SEQUENCE [LARGE SCALE GENOMIC DNA]</scope>
    <source>
        <strain evidence="6 7">AZ0501</strain>
    </source>
</reference>
<feature type="compositionally biased region" description="Basic and acidic residues" evidence="4">
    <location>
        <begin position="277"/>
        <end position="286"/>
    </location>
</feature>
<dbReference type="PROSITE" id="PS50102">
    <property type="entry name" value="RRM"/>
    <property type="match status" value="2"/>
</dbReference>
<comment type="caution">
    <text evidence="6">The sequence shown here is derived from an EMBL/GenBank/DDBJ whole genome shotgun (WGS) entry which is preliminary data.</text>
</comment>
<dbReference type="InterPro" id="IPR012677">
    <property type="entry name" value="Nucleotide-bd_a/b_plait_sf"/>
</dbReference>
<feature type="region of interest" description="Disordered" evidence="4">
    <location>
        <begin position="1"/>
        <end position="103"/>
    </location>
</feature>
<dbReference type="SUPFAM" id="SSF54928">
    <property type="entry name" value="RNA-binding domain, RBD"/>
    <property type="match status" value="2"/>
</dbReference>
<evidence type="ECO:0000256" key="1">
    <source>
        <dbReference type="ARBA" id="ARBA00022737"/>
    </source>
</evidence>
<dbReference type="PRINTS" id="PR00961">
    <property type="entry name" value="HUDSXLRNA"/>
</dbReference>
<evidence type="ECO:0000313" key="7">
    <source>
        <dbReference type="Proteomes" id="UP000242875"/>
    </source>
</evidence>
<feature type="compositionally biased region" description="Basic and acidic residues" evidence="4">
    <location>
        <begin position="72"/>
        <end position="92"/>
    </location>
</feature>
<dbReference type="Pfam" id="PF00076">
    <property type="entry name" value="RRM_1"/>
    <property type="match status" value="2"/>
</dbReference>
<gene>
    <name evidence="6" type="ORF">BZG36_04187</name>
</gene>
<dbReference type="AlphaFoldDB" id="A0A261XW81"/>
<feature type="compositionally biased region" description="Basic and acidic residues" evidence="4">
    <location>
        <begin position="640"/>
        <end position="665"/>
    </location>
</feature>
<accession>A0A261XW81</accession>
<feature type="region of interest" description="Disordered" evidence="4">
    <location>
        <begin position="277"/>
        <end position="313"/>
    </location>
</feature>
<dbReference type="GO" id="GO:1990904">
    <property type="term" value="C:ribonucleoprotein complex"/>
    <property type="evidence" value="ECO:0007669"/>
    <property type="project" value="InterPro"/>
</dbReference>
<dbReference type="PANTHER" id="PTHR24012">
    <property type="entry name" value="RNA BINDING PROTEIN"/>
    <property type="match status" value="1"/>
</dbReference>
<evidence type="ECO:0000256" key="4">
    <source>
        <dbReference type="SAM" id="MobiDB-lite"/>
    </source>
</evidence>
<feature type="domain" description="RRM" evidence="5">
    <location>
        <begin position="438"/>
        <end position="517"/>
    </location>
</feature>
<protein>
    <recommendedName>
        <fullName evidence="5">RRM domain-containing protein</fullName>
    </recommendedName>
</protein>
<feature type="domain" description="RRM" evidence="5">
    <location>
        <begin position="347"/>
        <end position="420"/>
    </location>
</feature>
<dbReference type="SMART" id="SM00360">
    <property type="entry name" value="RRM"/>
    <property type="match status" value="2"/>
</dbReference>
<dbReference type="CDD" id="cd12243">
    <property type="entry name" value="RRM1_MSSP"/>
    <property type="match status" value="1"/>
</dbReference>
<feature type="compositionally biased region" description="Polar residues" evidence="4">
    <location>
        <begin position="21"/>
        <end position="52"/>
    </location>
</feature>
<dbReference type="OrthoDB" id="271725at2759"/>
<dbReference type="InterPro" id="IPR035979">
    <property type="entry name" value="RBD_domain_sf"/>
</dbReference>
<sequence>MGDKGVSRSASGQGDDHESPHQVTASASSSGIASPQGQPGLSPGDSDSGNSTQRREGFRRSVSYPSDQGRGSLERSEESTGNESERQQRLAGEESNTPVTPVSPPTYAAYSYIDPVTAQQSFGVALEQGNAPDYAYAGGFYYPLSPTFSAVYAGLMPLNQAGMYAYGPSSANHPSTPSYAGSPPLVGQSPPFSPVSPFYGSPSSPGYYAALPAGLTLSPAGNPYMGIGLAQPLPLHMPSPVLSGIVSPTSPVIGALGRLPGPYAPMGKEEYAAHQNNRDISPEGDRPSSSTSASHGTASSHQPAYPPHFKGYPPTSAHPQGAYPYYSAVPHQHSSQHQGMVQHYHPQNVYIRGLPSTATDESLYELCKPYGKITSHKAMIDQKTGECKSFGFVMFETEKEAKDAIDGLNALGFQCSFARVGQESFSTRLKNLQDETSTNIYISNLPLEMTEEHLENLFLPYKTVSNRILRDPQTGLSRGVGFARMSDRPSAQAIITKFNGHTLPDSSVPLQVRFADSLAQKRLKGQTAKRRMFRSVIRDYGPGMAGMPTMGSVGMDMAQSQYQPGAVPSWGVPLTPETVLGLSAPGNELQPNQEEGNELADRMARQMTVHDNEYAQPNAMDPNTVGAQAKPADSRIQNEVQREKGLGEDVRGGEGNKDNMSRDQVSESLSAGMEKGSHKYK</sequence>
<keyword evidence="2 3" id="KW-0694">RNA-binding</keyword>
<feature type="region of interest" description="Disordered" evidence="4">
    <location>
        <begin position="614"/>
        <end position="681"/>
    </location>
</feature>
<dbReference type="Gene3D" id="3.30.70.330">
    <property type="match status" value="2"/>
</dbReference>